<reference evidence="5 6" key="1">
    <citation type="journal article" date="2004" name="Science">
        <title>The genome of the diatom Thalassiosira pseudonana: ecology, evolution, and metabolism.</title>
        <authorList>
            <person name="Armbrust E.V."/>
            <person name="Berges J.A."/>
            <person name="Bowler C."/>
            <person name="Green B.R."/>
            <person name="Martinez D."/>
            <person name="Putnam N.H."/>
            <person name="Zhou S."/>
            <person name="Allen A.E."/>
            <person name="Apt K.E."/>
            <person name="Bechner M."/>
            <person name="Brzezinski M.A."/>
            <person name="Chaal B.K."/>
            <person name="Chiovitti A."/>
            <person name="Davis A.K."/>
            <person name="Demarest M.S."/>
            <person name="Detter J.C."/>
            <person name="Glavina T."/>
            <person name="Goodstein D."/>
            <person name="Hadi M.Z."/>
            <person name="Hellsten U."/>
            <person name="Hildebrand M."/>
            <person name="Jenkins B.D."/>
            <person name="Jurka J."/>
            <person name="Kapitonov V.V."/>
            <person name="Kroger N."/>
            <person name="Lau W.W."/>
            <person name="Lane T.W."/>
            <person name="Larimer F.W."/>
            <person name="Lippmeier J.C."/>
            <person name="Lucas S."/>
            <person name="Medina M."/>
            <person name="Montsant A."/>
            <person name="Obornik M."/>
            <person name="Parker M.S."/>
            <person name="Palenik B."/>
            <person name="Pazour G.J."/>
            <person name="Richardson P.M."/>
            <person name="Rynearson T.A."/>
            <person name="Saito M.A."/>
            <person name="Schwartz D.C."/>
            <person name="Thamatrakoln K."/>
            <person name="Valentin K."/>
            <person name="Vardi A."/>
            <person name="Wilkerson F.P."/>
            <person name="Rokhsar D.S."/>
        </authorList>
    </citation>
    <scope>NUCLEOTIDE SEQUENCE [LARGE SCALE GENOMIC DNA]</scope>
    <source>
        <strain evidence="5 6">CCMP1335</strain>
    </source>
</reference>
<dbReference type="SMART" id="SM00400">
    <property type="entry name" value="ZnF_CHCC"/>
    <property type="match status" value="1"/>
</dbReference>
<dbReference type="PANTHER" id="PTHR30313">
    <property type="entry name" value="DNA PRIMASE"/>
    <property type="match status" value="1"/>
</dbReference>
<feature type="non-terminal residue" evidence="5">
    <location>
        <position position="80"/>
    </location>
</feature>
<evidence type="ECO:0000256" key="1">
    <source>
        <dbReference type="ARBA" id="ARBA00022723"/>
    </source>
</evidence>
<dbReference type="HOGENOM" id="CLU_183799_0_0_1"/>
<dbReference type="EMBL" id="CM000651">
    <property type="protein sequence ID" value="EED88168.1"/>
    <property type="molecule type" value="Genomic_DNA"/>
</dbReference>
<dbReference type="KEGG" id="tps:THAPSDRAFT_20431"/>
<organism evidence="5 6">
    <name type="scientific">Thalassiosira pseudonana</name>
    <name type="common">Marine diatom</name>
    <name type="synonym">Cyclotella nana</name>
    <dbReference type="NCBI Taxonomy" id="35128"/>
    <lineage>
        <taxon>Eukaryota</taxon>
        <taxon>Sar</taxon>
        <taxon>Stramenopiles</taxon>
        <taxon>Ochrophyta</taxon>
        <taxon>Bacillariophyta</taxon>
        <taxon>Coscinodiscophyceae</taxon>
        <taxon>Thalassiosirophycidae</taxon>
        <taxon>Thalassiosirales</taxon>
        <taxon>Thalassiosiraceae</taxon>
        <taxon>Thalassiosira</taxon>
    </lineage>
</organism>
<dbReference type="InterPro" id="IPR036977">
    <property type="entry name" value="DNA_primase_Znf_CHC2"/>
</dbReference>
<evidence type="ECO:0000256" key="3">
    <source>
        <dbReference type="ARBA" id="ARBA00022833"/>
    </source>
</evidence>
<dbReference type="InterPro" id="IPR050219">
    <property type="entry name" value="DnaG_primase"/>
</dbReference>
<feature type="non-terminal residue" evidence="5">
    <location>
        <position position="1"/>
    </location>
</feature>
<keyword evidence="6" id="KW-1185">Reference proteome</keyword>
<dbReference type="STRING" id="35128.B8CDX0"/>
<dbReference type="GO" id="GO:0003677">
    <property type="term" value="F:DNA binding"/>
    <property type="evidence" value="ECO:0007669"/>
    <property type="project" value="InterPro"/>
</dbReference>
<dbReference type="AlphaFoldDB" id="B8CDX0"/>
<gene>
    <name evidence="5" type="ORF">THAPSDRAFT_20431</name>
</gene>
<evidence type="ECO:0000256" key="2">
    <source>
        <dbReference type="ARBA" id="ARBA00022771"/>
    </source>
</evidence>
<keyword evidence="3" id="KW-0862">Zinc</keyword>
<dbReference type="SUPFAM" id="SSF57783">
    <property type="entry name" value="Zinc beta-ribbon"/>
    <property type="match status" value="1"/>
</dbReference>
<dbReference type="GO" id="GO:0008270">
    <property type="term" value="F:zinc ion binding"/>
    <property type="evidence" value="ECO:0007669"/>
    <property type="project" value="UniProtKB-KW"/>
</dbReference>
<dbReference type="GeneID" id="7453117"/>
<dbReference type="RefSeq" id="XP_002294334.1">
    <property type="nucleotide sequence ID" value="XM_002294298.1"/>
</dbReference>
<dbReference type="Pfam" id="PF01807">
    <property type="entry name" value="Zn_ribbon_DnaG"/>
    <property type="match status" value="1"/>
</dbReference>
<proteinExistence type="predicted"/>
<dbReference type="Proteomes" id="UP000001449">
    <property type="component" value="Chromosome 17"/>
</dbReference>
<keyword evidence="2" id="KW-0863">Zinc-finger</keyword>
<dbReference type="InParanoid" id="B8CDX0"/>
<evidence type="ECO:0000313" key="5">
    <source>
        <dbReference type="EMBL" id="EED88168.1"/>
    </source>
</evidence>
<dbReference type="InterPro" id="IPR002694">
    <property type="entry name" value="Znf_CHC2"/>
</dbReference>
<dbReference type="PANTHER" id="PTHR30313:SF2">
    <property type="entry name" value="DNA PRIMASE"/>
    <property type="match status" value="1"/>
</dbReference>
<protein>
    <recommendedName>
        <fullName evidence="4">Zinc finger CHC2-type domain-containing protein</fullName>
    </recommendedName>
</protein>
<dbReference type="GO" id="GO:0003899">
    <property type="term" value="F:DNA-directed RNA polymerase activity"/>
    <property type="evidence" value="ECO:0007669"/>
    <property type="project" value="InterPro"/>
</dbReference>
<evidence type="ECO:0000313" key="6">
    <source>
        <dbReference type="Proteomes" id="UP000001449"/>
    </source>
</evidence>
<keyword evidence="1" id="KW-0479">Metal-binding</keyword>
<dbReference type="Gene3D" id="3.90.580.10">
    <property type="entry name" value="Zinc finger, CHC2-type domain"/>
    <property type="match status" value="1"/>
</dbReference>
<name>B8CDX0_THAPS</name>
<feature type="domain" description="Zinc finger CHC2-type" evidence="4">
    <location>
        <begin position="36"/>
        <end position="79"/>
    </location>
</feature>
<accession>B8CDX0</accession>
<reference evidence="5 6" key="2">
    <citation type="journal article" date="2008" name="Nature">
        <title>The Phaeodactylum genome reveals the evolutionary history of diatom genomes.</title>
        <authorList>
            <person name="Bowler C."/>
            <person name="Allen A.E."/>
            <person name="Badger J.H."/>
            <person name="Grimwood J."/>
            <person name="Jabbari K."/>
            <person name="Kuo A."/>
            <person name="Maheswari U."/>
            <person name="Martens C."/>
            <person name="Maumus F."/>
            <person name="Otillar R.P."/>
            <person name="Rayko E."/>
            <person name="Salamov A."/>
            <person name="Vandepoele K."/>
            <person name="Beszteri B."/>
            <person name="Gruber A."/>
            <person name="Heijde M."/>
            <person name="Katinka M."/>
            <person name="Mock T."/>
            <person name="Valentin K."/>
            <person name="Verret F."/>
            <person name="Berges J.A."/>
            <person name="Brownlee C."/>
            <person name="Cadoret J.P."/>
            <person name="Chiovitti A."/>
            <person name="Choi C.J."/>
            <person name="Coesel S."/>
            <person name="De Martino A."/>
            <person name="Detter J.C."/>
            <person name="Durkin C."/>
            <person name="Falciatore A."/>
            <person name="Fournet J."/>
            <person name="Haruta M."/>
            <person name="Huysman M.J."/>
            <person name="Jenkins B.D."/>
            <person name="Jiroutova K."/>
            <person name="Jorgensen R.E."/>
            <person name="Joubert Y."/>
            <person name="Kaplan A."/>
            <person name="Kroger N."/>
            <person name="Kroth P.G."/>
            <person name="La Roche J."/>
            <person name="Lindquist E."/>
            <person name="Lommer M."/>
            <person name="Martin-Jezequel V."/>
            <person name="Lopez P.J."/>
            <person name="Lucas S."/>
            <person name="Mangogna M."/>
            <person name="McGinnis K."/>
            <person name="Medlin L.K."/>
            <person name="Montsant A."/>
            <person name="Oudot-Le Secq M.P."/>
            <person name="Napoli C."/>
            <person name="Obornik M."/>
            <person name="Parker M.S."/>
            <person name="Petit J.L."/>
            <person name="Porcel B.M."/>
            <person name="Poulsen N."/>
            <person name="Robison M."/>
            <person name="Rychlewski L."/>
            <person name="Rynearson T.A."/>
            <person name="Schmutz J."/>
            <person name="Shapiro H."/>
            <person name="Siaut M."/>
            <person name="Stanley M."/>
            <person name="Sussman M.R."/>
            <person name="Taylor A.R."/>
            <person name="Vardi A."/>
            <person name="von Dassow P."/>
            <person name="Vyverman W."/>
            <person name="Willis A."/>
            <person name="Wyrwicz L.S."/>
            <person name="Rokhsar D.S."/>
            <person name="Weissenbach J."/>
            <person name="Armbrust E.V."/>
            <person name="Green B.R."/>
            <person name="Van de Peer Y."/>
            <person name="Grigoriev I.V."/>
        </authorList>
    </citation>
    <scope>NUCLEOTIDE SEQUENCE [LARGE SCALE GENOMIC DNA]</scope>
    <source>
        <strain evidence="5 6">CCMP1335</strain>
    </source>
</reference>
<dbReference type="PaxDb" id="35128-Thaps20431"/>
<dbReference type="GO" id="GO:0006260">
    <property type="term" value="P:DNA replication"/>
    <property type="evidence" value="ECO:0007669"/>
    <property type="project" value="InterPro"/>
</dbReference>
<evidence type="ECO:0000259" key="4">
    <source>
        <dbReference type="SMART" id="SM00400"/>
    </source>
</evidence>
<sequence>RIPTEQINQIKSTISLVDVIETYNLPSFTRTNSHIAKACCPFHDDNNPSMSIDDNRGLYKCFACGAGGDVFNFIREYDAL</sequence>